<keyword evidence="6" id="KW-1185">Reference proteome</keyword>
<evidence type="ECO:0000256" key="3">
    <source>
        <dbReference type="SAM" id="MobiDB-lite"/>
    </source>
</evidence>
<keyword evidence="4" id="KW-0812">Transmembrane</keyword>
<protein>
    <submittedName>
        <fullName evidence="5">Uncharacterized protein</fullName>
    </submittedName>
</protein>
<dbReference type="Proteomes" id="UP000289166">
    <property type="component" value="Unassembled WGS sequence"/>
</dbReference>
<dbReference type="InterPro" id="IPR019734">
    <property type="entry name" value="TPR_rpt"/>
</dbReference>
<dbReference type="SUPFAM" id="SSF48452">
    <property type="entry name" value="TPR-like"/>
    <property type="match status" value="2"/>
</dbReference>
<feature type="compositionally biased region" description="Polar residues" evidence="3">
    <location>
        <begin position="1"/>
        <end position="14"/>
    </location>
</feature>
<dbReference type="InterPro" id="IPR051012">
    <property type="entry name" value="CellSynth/LPSAsmb/PSIAsmb"/>
</dbReference>
<dbReference type="PANTHER" id="PTHR45586">
    <property type="entry name" value="TPR REPEAT-CONTAINING PROTEIN PA4667"/>
    <property type="match status" value="1"/>
</dbReference>
<feature type="transmembrane region" description="Helical" evidence="4">
    <location>
        <begin position="54"/>
        <end position="73"/>
    </location>
</feature>
<organism evidence="5 6">
    <name type="scientific">Acetivibrio mesophilus</name>
    <dbReference type="NCBI Taxonomy" id="2487273"/>
    <lineage>
        <taxon>Bacteria</taxon>
        <taxon>Bacillati</taxon>
        <taxon>Bacillota</taxon>
        <taxon>Clostridia</taxon>
        <taxon>Eubacteriales</taxon>
        <taxon>Oscillospiraceae</taxon>
        <taxon>Acetivibrio</taxon>
    </lineage>
</organism>
<feature type="region of interest" description="Disordered" evidence="3">
    <location>
        <begin position="1"/>
        <end position="42"/>
    </location>
</feature>
<keyword evidence="4" id="KW-1133">Transmembrane helix</keyword>
<dbReference type="RefSeq" id="WP_069195709.1">
    <property type="nucleotide sequence ID" value="NZ_RLII01000006.1"/>
</dbReference>
<evidence type="ECO:0000256" key="2">
    <source>
        <dbReference type="ARBA" id="ARBA00022803"/>
    </source>
</evidence>
<name>A0A4Q0I6I0_9FIRM</name>
<dbReference type="EMBL" id="RLII01000006">
    <property type="protein sequence ID" value="RXE59435.1"/>
    <property type="molecule type" value="Genomic_DNA"/>
</dbReference>
<evidence type="ECO:0000313" key="5">
    <source>
        <dbReference type="EMBL" id="RXE59435.1"/>
    </source>
</evidence>
<dbReference type="InterPro" id="IPR011990">
    <property type="entry name" value="TPR-like_helical_dom_sf"/>
</dbReference>
<dbReference type="OrthoDB" id="657771at2"/>
<sequence>MEQNYENQDHNSSIPAPDTKEVSQYSSSPDIKEGYNVDLSGHRRNKPTKRRFPLWIKIFSLIIILAATIFSLIKLTSVVSGTVAFNRGEKASKEKNYITAANEYKKAIEKHSDSTVVLAKLFVAQYYNLQIDEAFATFETISGRESDMELVDMVNSIIEKIETYYYPQDNSFYTTLLTYYDDVEILVEAITEYLEYYPDDVCATYYLADKKVELKRYDEAEQLMNDVLAKYDDFYFGHLLLAEIYCEKGDYDKSVEYCQKVLADNQQNTAALGNLVRAELKLGDVKKGMELATKTYELDKTNPLSVSNMALAYHYNNMTKERDEMFEQLKNGTYIDNYTINLLTSIFNGELEWRK</sequence>
<dbReference type="PANTHER" id="PTHR45586:SF1">
    <property type="entry name" value="LIPOPOLYSACCHARIDE ASSEMBLY PROTEIN B"/>
    <property type="match status" value="1"/>
</dbReference>
<accession>A0A4Q0I6I0</accession>
<evidence type="ECO:0000256" key="1">
    <source>
        <dbReference type="ARBA" id="ARBA00022737"/>
    </source>
</evidence>
<evidence type="ECO:0000313" key="6">
    <source>
        <dbReference type="Proteomes" id="UP000289166"/>
    </source>
</evidence>
<dbReference type="Gene3D" id="1.25.40.10">
    <property type="entry name" value="Tetratricopeptide repeat domain"/>
    <property type="match status" value="2"/>
</dbReference>
<evidence type="ECO:0000256" key="4">
    <source>
        <dbReference type="SAM" id="Phobius"/>
    </source>
</evidence>
<comment type="caution">
    <text evidence="5">The sequence shown here is derived from an EMBL/GenBank/DDBJ whole genome shotgun (WGS) entry which is preliminary data.</text>
</comment>
<dbReference type="Pfam" id="PF14559">
    <property type="entry name" value="TPR_19"/>
    <property type="match status" value="1"/>
</dbReference>
<dbReference type="SMART" id="SM00028">
    <property type="entry name" value="TPR"/>
    <property type="match status" value="4"/>
</dbReference>
<proteinExistence type="predicted"/>
<keyword evidence="1" id="KW-0677">Repeat</keyword>
<reference evidence="6" key="1">
    <citation type="submission" date="2018-11" db="EMBL/GenBank/DDBJ databases">
        <title>Genome sequencing of a novel mesophilic and cellulolytic organism within the genus Hungateiclostridium.</title>
        <authorList>
            <person name="Rettenmaier R."/>
            <person name="Liebl W."/>
            <person name="Zverlov V."/>
        </authorList>
    </citation>
    <scope>NUCLEOTIDE SEQUENCE [LARGE SCALE GENOMIC DNA]</scope>
    <source>
        <strain evidence="6">N2K1</strain>
    </source>
</reference>
<gene>
    <name evidence="5" type="ORF">EFD62_07205</name>
</gene>
<keyword evidence="2" id="KW-0802">TPR repeat</keyword>
<keyword evidence="4" id="KW-0472">Membrane</keyword>
<dbReference type="AlphaFoldDB" id="A0A4Q0I6I0"/>